<dbReference type="RefSeq" id="WP_037454941.1">
    <property type="nucleotide sequence ID" value="NZ_JFHR01000049.1"/>
</dbReference>
<evidence type="ECO:0000259" key="1">
    <source>
        <dbReference type="Pfam" id="PF13649"/>
    </source>
</evidence>
<dbReference type="Gene3D" id="3.40.50.150">
    <property type="entry name" value="Vaccinia Virus protein VP39"/>
    <property type="match status" value="1"/>
</dbReference>
<sequence length="201" mass="21724">MSTATEDGSNGYEAVADIYVAGRGTRSPVGDSVGAAVVRAWANGFPRDATVLDLGSGPGEPSTRILQEAGLTTYAVDASPTMVAAFRERYPGVPIERNTVEASEFFNRTFSGVLAWGLLFLLDPASQALVIEKVARALKPEGRFLFTAPREPLKWLDGMTGRPSESLGGRTYEQLLRDAGLMWVADTEDEGGNHYYFVEKV</sequence>
<dbReference type="EMBL" id="JFHR01000049">
    <property type="protein sequence ID" value="KEQ52213.1"/>
    <property type="molecule type" value="Genomic_DNA"/>
</dbReference>
<protein>
    <recommendedName>
        <fullName evidence="1">Methyltransferase domain-containing protein</fullName>
    </recommendedName>
</protein>
<dbReference type="InterPro" id="IPR029063">
    <property type="entry name" value="SAM-dependent_MTases_sf"/>
</dbReference>
<accession>A0A081RAJ0</accession>
<dbReference type="CDD" id="cd02440">
    <property type="entry name" value="AdoMet_MTases"/>
    <property type="match status" value="1"/>
</dbReference>
<gene>
    <name evidence="2" type="ORF">BV95_03551</name>
</gene>
<comment type="caution">
    <text evidence="2">The sequence shown here is derived from an EMBL/GenBank/DDBJ whole genome shotgun (WGS) entry which is preliminary data.</text>
</comment>
<proteinExistence type="predicted"/>
<dbReference type="AlphaFoldDB" id="A0A081RAJ0"/>
<evidence type="ECO:0000313" key="2">
    <source>
        <dbReference type="EMBL" id="KEQ52213.1"/>
    </source>
</evidence>
<evidence type="ECO:0000313" key="3">
    <source>
        <dbReference type="Proteomes" id="UP000028411"/>
    </source>
</evidence>
<dbReference type="Pfam" id="PF13649">
    <property type="entry name" value="Methyltransf_25"/>
    <property type="match status" value="1"/>
</dbReference>
<dbReference type="OrthoDB" id="9765084at2"/>
<dbReference type="Proteomes" id="UP000028411">
    <property type="component" value="Unassembled WGS sequence"/>
</dbReference>
<organism evidence="2 3">
    <name type="scientific">Sphingobium chlorophenolicum</name>
    <dbReference type="NCBI Taxonomy" id="46429"/>
    <lineage>
        <taxon>Bacteria</taxon>
        <taxon>Pseudomonadati</taxon>
        <taxon>Pseudomonadota</taxon>
        <taxon>Alphaproteobacteria</taxon>
        <taxon>Sphingomonadales</taxon>
        <taxon>Sphingomonadaceae</taxon>
        <taxon>Sphingobium</taxon>
    </lineage>
</organism>
<dbReference type="SUPFAM" id="SSF53335">
    <property type="entry name" value="S-adenosyl-L-methionine-dependent methyltransferases"/>
    <property type="match status" value="1"/>
</dbReference>
<feature type="domain" description="Methyltransferase" evidence="1">
    <location>
        <begin position="51"/>
        <end position="142"/>
    </location>
</feature>
<name>A0A081RAJ0_SPHCR</name>
<dbReference type="eggNOG" id="COG0500">
    <property type="taxonomic scope" value="Bacteria"/>
</dbReference>
<reference evidence="2 3" key="1">
    <citation type="submission" date="2014-02" db="EMBL/GenBank/DDBJ databases">
        <title>Whole genome sequence of Sphingobium chlorophenolicum NBRC 16172.</title>
        <authorList>
            <person name="Gan H.M."/>
            <person name="Gan H.Y."/>
            <person name="Chew T.H."/>
            <person name="Savka M.A."/>
        </authorList>
    </citation>
    <scope>NUCLEOTIDE SEQUENCE [LARGE SCALE GENOMIC DNA]</scope>
    <source>
        <strain evidence="2 3">NBRC 16172</strain>
    </source>
</reference>
<dbReference type="InterPro" id="IPR041698">
    <property type="entry name" value="Methyltransf_25"/>
</dbReference>